<keyword evidence="3" id="KW-1185">Reference proteome</keyword>
<comment type="caution">
    <text evidence="2">The sequence shown here is derived from an EMBL/GenBank/DDBJ whole genome shotgun (WGS) entry which is preliminary data.</text>
</comment>
<evidence type="ECO:0000313" key="2">
    <source>
        <dbReference type="EMBL" id="TCD59834.1"/>
    </source>
</evidence>
<gene>
    <name evidence="2" type="ORF">EIP91_011342</name>
</gene>
<dbReference type="AlphaFoldDB" id="A0A4R0RBH3"/>
<dbReference type="EMBL" id="RWJN01000725">
    <property type="protein sequence ID" value="TCD59834.1"/>
    <property type="molecule type" value="Genomic_DNA"/>
</dbReference>
<accession>A0A4R0RBH3</accession>
<organism evidence="2 3">
    <name type="scientific">Steccherinum ochraceum</name>
    <dbReference type="NCBI Taxonomy" id="92696"/>
    <lineage>
        <taxon>Eukaryota</taxon>
        <taxon>Fungi</taxon>
        <taxon>Dikarya</taxon>
        <taxon>Basidiomycota</taxon>
        <taxon>Agaricomycotina</taxon>
        <taxon>Agaricomycetes</taxon>
        <taxon>Polyporales</taxon>
        <taxon>Steccherinaceae</taxon>
        <taxon>Steccherinum</taxon>
    </lineage>
</organism>
<evidence type="ECO:0000313" key="3">
    <source>
        <dbReference type="Proteomes" id="UP000292702"/>
    </source>
</evidence>
<protein>
    <submittedName>
        <fullName evidence="2">Uncharacterized protein</fullName>
    </submittedName>
</protein>
<keyword evidence="1" id="KW-0175">Coiled coil</keyword>
<evidence type="ECO:0000256" key="1">
    <source>
        <dbReference type="SAM" id="Coils"/>
    </source>
</evidence>
<name>A0A4R0RBH3_9APHY</name>
<sequence length="184" mass="21063">MDFNATTLDTELQKLRLRVQITQLQAVLASSRRAYRASLRESLNVQLALENRIQTECSRTNDAMQSIIALKANIREEDRRHSAVIQAVQARLQEQIGYRRYAVENQQAIKRRIMDSEGMEHALDIRLQILSNKNTRIARTLHRLNAELSHLRQEVVVLEDSCTRKAGQLRDGRNVEAAASCTVD</sequence>
<feature type="coiled-coil region" evidence="1">
    <location>
        <begin position="127"/>
        <end position="161"/>
    </location>
</feature>
<reference evidence="2 3" key="1">
    <citation type="submission" date="2018-11" db="EMBL/GenBank/DDBJ databases">
        <title>Genome assembly of Steccherinum ochraceum LE-BIN_3174, the white-rot fungus of the Steccherinaceae family (The Residual Polyporoid clade, Polyporales, Basidiomycota).</title>
        <authorList>
            <person name="Fedorova T.V."/>
            <person name="Glazunova O.A."/>
            <person name="Landesman E.O."/>
            <person name="Moiseenko K.V."/>
            <person name="Psurtseva N.V."/>
            <person name="Savinova O.S."/>
            <person name="Shakhova N.V."/>
            <person name="Tyazhelova T.V."/>
            <person name="Vasina D.V."/>
        </authorList>
    </citation>
    <scope>NUCLEOTIDE SEQUENCE [LARGE SCALE GENOMIC DNA]</scope>
    <source>
        <strain evidence="2 3">LE-BIN_3174</strain>
    </source>
</reference>
<proteinExistence type="predicted"/>
<dbReference type="Proteomes" id="UP000292702">
    <property type="component" value="Unassembled WGS sequence"/>
</dbReference>